<dbReference type="RefSeq" id="WP_201923099.1">
    <property type="nucleotide sequence ID" value="NZ_BAABAX010000020.1"/>
</dbReference>
<dbReference type="InterPro" id="IPR036388">
    <property type="entry name" value="WH-like_DNA-bd_sf"/>
</dbReference>
<keyword evidence="2" id="KW-0472">Membrane</keyword>
<dbReference type="GO" id="GO:0006355">
    <property type="term" value="P:regulation of DNA-templated transcription"/>
    <property type="evidence" value="ECO:0007669"/>
    <property type="project" value="InterPro"/>
</dbReference>
<comment type="caution">
    <text evidence="4">The sequence shown here is derived from an EMBL/GenBank/DDBJ whole genome shotgun (WGS) entry which is preliminary data.</text>
</comment>
<dbReference type="EMBL" id="JAERQJ010000007">
    <property type="protein sequence ID" value="MBL0685226.1"/>
    <property type="molecule type" value="Genomic_DNA"/>
</dbReference>
<dbReference type="SUPFAM" id="SSF46894">
    <property type="entry name" value="C-terminal effector domain of the bipartite response regulators"/>
    <property type="match status" value="1"/>
</dbReference>
<dbReference type="Gene3D" id="2.60.40.10">
    <property type="entry name" value="Immunoglobulins"/>
    <property type="match status" value="1"/>
</dbReference>
<keyword evidence="1" id="KW-0175">Coiled coil</keyword>
<dbReference type="InterPro" id="IPR000792">
    <property type="entry name" value="Tscrpt_reg_LuxR_C"/>
</dbReference>
<reference evidence="4" key="1">
    <citation type="submission" date="2021-01" db="EMBL/GenBank/DDBJ databases">
        <authorList>
            <person name="Zhong Y.L."/>
        </authorList>
    </citation>
    <scope>NUCLEOTIDE SEQUENCE</scope>
    <source>
        <strain evidence="4">KCTC 23302</strain>
    </source>
</reference>
<dbReference type="SMART" id="SM00421">
    <property type="entry name" value="HTH_LUXR"/>
    <property type="match status" value="1"/>
</dbReference>
<evidence type="ECO:0000313" key="4">
    <source>
        <dbReference type="EMBL" id="MBL0685226.1"/>
    </source>
</evidence>
<keyword evidence="2" id="KW-1133">Transmembrane helix</keyword>
<name>A0A937DCR3_9FLAO</name>
<evidence type="ECO:0000259" key="3">
    <source>
        <dbReference type="SMART" id="SM00421"/>
    </source>
</evidence>
<feature type="transmembrane region" description="Helical" evidence="2">
    <location>
        <begin position="767"/>
        <end position="787"/>
    </location>
</feature>
<feature type="coiled-coil region" evidence="1">
    <location>
        <begin position="804"/>
        <end position="843"/>
    </location>
</feature>
<dbReference type="Gene3D" id="2.130.10.10">
    <property type="entry name" value="YVTN repeat-like/Quinoprotein amine dehydrogenase"/>
    <property type="match status" value="2"/>
</dbReference>
<dbReference type="Proteomes" id="UP000651057">
    <property type="component" value="Unassembled WGS sequence"/>
</dbReference>
<protein>
    <recommendedName>
        <fullName evidence="3">HTH luxR-type domain-containing protein</fullName>
    </recommendedName>
</protein>
<keyword evidence="5" id="KW-1185">Reference proteome</keyword>
<dbReference type="InterPro" id="IPR015943">
    <property type="entry name" value="WD40/YVTN_repeat-like_dom_sf"/>
</dbReference>
<organism evidence="4 5">
    <name type="scientific">Aquimarina mytili</name>
    <dbReference type="NCBI Taxonomy" id="874423"/>
    <lineage>
        <taxon>Bacteria</taxon>
        <taxon>Pseudomonadati</taxon>
        <taxon>Bacteroidota</taxon>
        <taxon>Flavobacteriia</taxon>
        <taxon>Flavobacteriales</taxon>
        <taxon>Flavobacteriaceae</taxon>
        <taxon>Aquimarina</taxon>
    </lineage>
</organism>
<proteinExistence type="predicted"/>
<keyword evidence="2" id="KW-0812">Transmembrane</keyword>
<dbReference type="InterPro" id="IPR013783">
    <property type="entry name" value="Ig-like_fold"/>
</dbReference>
<accession>A0A937DCR3</accession>
<dbReference type="InterPro" id="IPR016032">
    <property type="entry name" value="Sig_transdc_resp-reg_C-effctor"/>
</dbReference>
<evidence type="ECO:0000256" key="2">
    <source>
        <dbReference type="SAM" id="Phobius"/>
    </source>
</evidence>
<evidence type="ECO:0000256" key="1">
    <source>
        <dbReference type="SAM" id="Coils"/>
    </source>
</evidence>
<dbReference type="GO" id="GO:0003677">
    <property type="term" value="F:DNA binding"/>
    <property type="evidence" value="ECO:0007669"/>
    <property type="project" value="InterPro"/>
</dbReference>
<dbReference type="AlphaFoldDB" id="A0A937DCR3"/>
<dbReference type="Pfam" id="PF07495">
    <property type="entry name" value="Y_Y_Y"/>
    <property type="match status" value="1"/>
</dbReference>
<feature type="domain" description="HTH luxR-type" evidence="3">
    <location>
        <begin position="919"/>
        <end position="976"/>
    </location>
</feature>
<sequence length="979" mass="113328">MQLLPISIKTENTRVFLLLLFLSIFSAQAQGKWKKVSEVINYSNNDIGKAAPKTFGITQDSKGLMYFANEYGLLEFTGNSWNILLQPKNRSHINSLLSYGGRVYMGSNNEIGYTAKNTFDQIYYISLNDLLPEDCSNFSQVWAIFEIENTIYFCTNEQFIKYNISENSIECINTSNAIKHATKINNKLHFVDDSNTIYSLTDNRIKPVYPASLLSKYTIEKVLPYDRNSLLIFTSKNGIHLLENNEMKLWGNPEHFDFSTINITSGILLEENIYCIGTTDRGVLFLDKNGNVLQNLNRDNKLLSNTVLDLYLDASKNLWITLEGSISYVELKSPFYTLSEDDGIYGTTYNVQKYKDTLYIATSDGLYYSQWPQTNYNDVFKKISGVNGQIWTLSVIDQQLFIGGHDGSFILQNNEAIPISDINGGWNFTKIPGKKDLILQGTYKGLYVYQKVNGSWNLKHKIKGFDETSREVVFDTPNSIWVSHGYKGVYHLNFNSDYDEVVDLALYDQKKGFPGNLFISLLNTNDEQLFGTQLGVYHYDKKTDSMLVNSKYTSILTNHNLVRNLTNISENKVLFIQGYDREDDIGIINFSSNGNHTLERVPFQRLKTQLIPAFEEFVVFDNNDLGFTSKNGLIIYRQDVNLDYNKDFNTLLRNVSVKDSIIYGNVDNYVTGIRKDSISKSIPFGLNKLSFSFVAPFYEHPDLIIYQTYLEGLDENWSDWSAKTQKEYNFLPAGDYTFKVRAKNVYQKIGNEASFKFKINPPWYKSIPMFIVYGALLLLSFYTFIWIKNEQRKKSVEKLKIAHKREIEIQKIKFEEKRLKAKNEKIKKDNKFLKENLESRNKELASSAMQTVQIDNQLLQLKKSLDEIYNESEGKIRKQLRQTIKLLEDQINGDSNWKHFETHFNQIHDNSLERLKEKYPELSHREIRLCAYLKLNLSSKEIAPLMGISYRGVESLRFRVRKKMNLDTSVNLTDYIIRF</sequence>
<evidence type="ECO:0000313" key="5">
    <source>
        <dbReference type="Proteomes" id="UP000651057"/>
    </source>
</evidence>
<gene>
    <name evidence="4" type="ORF">JJQ60_16960</name>
</gene>
<dbReference type="InterPro" id="IPR011123">
    <property type="entry name" value="Y_Y_Y"/>
</dbReference>
<dbReference type="Gene3D" id="1.10.10.10">
    <property type="entry name" value="Winged helix-like DNA-binding domain superfamily/Winged helix DNA-binding domain"/>
    <property type="match status" value="1"/>
</dbReference>